<evidence type="ECO:0000313" key="4">
    <source>
        <dbReference type="EMBL" id="MBP1856494.1"/>
    </source>
</evidence>
<accession>A0ABS4EEZ8</accession>
<feature type="region of interest" description="Disordered" evidence="1">
    <location>
        <begin position="26"/>
        <end position="88"/>
    </location>
</feature>
<dbReference type="EMBL" id="JAGGJX010000009">
    <property type="protein sequence ID" value="MBP1856494.1"/>
    <property type="molecule type" value="Genomic_DNA"/>
</dbReference>
<sequence length="207" mass="22542">MLKKKILLILSILSVAVFVFGCSNKNTENDQTDNNNNSSVEEPASDEKDAEQDDTSTNEDSKDKETNKNNTSSKGSENKNTDTSKKEKTNASVYTIDLDNGSLVKKDVAIASVDANSLYSELIKQKIIPSSSINSFEKKDVEGSTVGFLDVSSSFMNSNLGSDAETLTLDAVAKTFKENLGISKIKLTVDGKNYESGHTVLEEEDYL</sequence>
<organism evidence="4 5">
    <name type="scientific">Metaclostridioides mangenotii</name>
    <dbReference type="NCBI Taxonomy" id="1540"/>
    <lineage>
        <taxon>Bacteria</taxon>
        <taxon>Bacillati</taxon>
        <taxon>Bacillota</taxon>
        <taxon>Clostridia</taxon>
        <taxon>Peptostreptococcales</taxon>
        <taxon>Peptostreptococcaceae</taxon>
        <taxon>Metaclostridioides</taxon>
    </lineage>
</organism>
<dbReference type="Proteomes" id="UP000767291">
    <property type="component" value="Unassembled WGS sequence"/>
</dbReference>
<evidence type="ECO:0000256" key="1">
    <source>
        <dbReference type="SAM" id="MobiDB-lite"/>
    </source>
</evidence>
<keyword evidence="2" id="KW-0732">Signal</keyword>
<proteinExistence type="predicted"/>
<dbReference type="RefSeq" id="WP_209457775.1">
    <property type="nucleotide sequence ID" value="NZ_BAAACS010000006.1"/>
</dbReference>
<feature type="compositionally biased region" description="Basic and acidic residues" evidence="1">
    <location>
        <begin position="76"/>
        <end position="88"/>
    </location>
</feature>
<evidence type="ECO:0000256" key="2">
    <source>
        <dbReference type="SAM" id="SignalP"/>
    </source>
</evidence>
<comment type="caution">
    <text evidence="4">The sequence shown here is derived from an EMBL/GenBank/DDBJ whole genome shotgun (WGS) entry which is preliminary data.</text>
</comment>
<dbReference type="PROSITE" id="PS51257">
    <property type="entry name" value="PROKAR_LIPOPROTEIN"/>
    <property type="match status" value="1"/>
</dbReference>
<dbReference type="SMART" id="SM00909">
    <property type="entry name" value="Germane"/>
    <property type="match status" value="1"/>
</dbReference>
<reference evidence="4 5" key="1">
    <citation type="submission" date="2021-03" db="EMBL/GenBank/DDBJ databases">
        <title>Genomic Encyclopedia of Type Strains, Phase IV (KMG-IV): sequencing the most valuable type-strain genomes for metagenomic binning, comparative biology and taxonomic classification.</title>
        <authorList>
            <person name="Goeker M."/>
        </authorList>
    </citation>
    <scope>NUCLEOTIDE SEQUENCE [LARGE SCALE GENOMIC DNA]</scope>
    <source>
        <strain evidence="4 5">DSM 1289</strain>
    </source>
</reference>
<evidence type="ECO:0000259" key="3">
    <source>
        <dbReference type="SMART" id="SM00909"/>
    </source>
</evidence>
<protein>
    <submittedName>
        <fullName evidence="4">Cytoskeletal protein RodZ</fullName>
    </submittedName>
</protein>
<keyword evidence="5" id="KW-1185">Reference proteome</keyword>
<dbReference type="InterPro" id="IPR019606">
    <property type="entry name" value="GerMN"/>
</dbReference>
<gene>
    <name evidence="4" type="ORF">J2Z43_002947</name>
</gene>
<evidence type="ECO:0000313" key="5">
    <source>
        <dbReference type="Proteomes" id="UP000767291"/>
    </source>
</evidence>
<feature type="domain" description="GerMN" evidence="3">
    <location>
        <begin position="115"/>
        <end position="198"/>
    </location>
</feature>
<name>A0ABS4EEZ8_9FIRM</name>
<feature type="compositionally biased region" description="Acidic residues" evidence="1">
    <location>
        <begin position="48"/>
        <end position="57"/>
    </location>
</feature>
<feature type="chain" id="PRO_5046621513" evidence="2">
    <location>
        <begin position="22"/>
        <end position="207"/>
    </location>
</feature>
<dbReference type="Pfam" id="PF10646">
    <property type="entry name" value="Germane"/>
    <property type="match status" value="1"/>
</dbReference>
<feature type="signal peptide" evidence="2">
    <location>
        <begin position="1"/>
        <end position="21"/>
    </location>
</feature>